<reference evidence="2 3" key="1">
    <citation type="submission" date="2014-06" db="EMBL/GenBank/DDBJ databases">
        <title>Whole Genome Sequences of Three Symbiotic Endozoicomonas Bacteria.</title>
        <authorList>
            <person name="Neave M.J."/>
            <person name="Apprill A."/>
            <person name="Voolstra C.R."/>
        </authorList>
    </citation>
    <scope>NUCLEOTIDE SEQUENCE [LARGE SCALE GENOMIC DNA]</scope>
    <source>
        <strain evidence="2 3">LMG 24815</strain>
    </source>
</reference>
<dbReference type="EMBL" id="JOKG01000009">
    <property type="protein sequence ID" value="KEQ11304.1"/>
    <property type="molecule type" value="Genomic_DNA"/>
</dbReference>
<evidence type="ECO:0000313" key="3">
    <source>
        <dbReference type="Proteomes" id="UP000028006"/>
    </source>
</evidence>
<name>A0A081MYN1_9GAMM</name>
<dbReference type="AlphaFoldDB" id="A0A081MYN1"/>
<evidence type="ECO:0000313" key="1">
    <source>
        <dbReference type="EMBL" id="KEQ11243.1"/>
    </source>
</evidence>
<proteinExistence type="predicted"/>
<sequence>MAKYNNYIETGKASGTFKTLEIKRAHNAFNNLMVNNSHRVKSAVDPKKLIDSRIALIKAHMKVMSNPDDTARAEHTIQQLKEEKEQLA</sequence>
<organism evidence="2 3">
    <name type="scientific">Endozoicomonas montiporae</name>
    <dbReference type="NCBI Taxonomy" id="1027273"/>
    <lineage>
        <taxon>Bacteria</taxon>
        <taxon>Pseudomonadati</taxon>
        <taxon>Pseudomonadota</taxon>
        <taxon>Gammaproteobacteria</taxon>
        <taxon>Oceanospirillales</taxon>
        <taxon>Endozoicomonadaceae</taxon>
        <taxon>Endozoicomonas</taxon>
    </lineage>
</organism>
<accession>A0A081MYN1</accession>
<dbReference type="Proteomes" id="UP000028006">
    <property type="component" value="Unassembled WGS sequence"/>
</dbReference>
<dbReference type="EMBL" id="JOKG01000011">
    <property type="protein sequence ID" value="KEQ11243.1"/>
    <property type="molecule type" value="Genomic_DNA"/>
</dbReference>
<dbReference type="RefSeq" id="WP_034880063.1">
    <property type="nucleotide sequence ID" value="NZ_JOKG01000009.1"/>
</dbReference>
<keyword evidence="3" id="KW-1185">Reference proteome</keyword>
<gene>
    <name evidence="2" type="ORF">GZ77_26215</name>
    <name evidence="1" type="ORF">GZ77_26460</name>
</gene>
<evidence type="ECO:0000313" key="2">
    <source>
        <dbReference type="EMBL" id="KEQ11304.1"/>
    </source>
</evidence>
<comment type="caution">
    <text evidence="2">The sequence shown here is derived from an EMBL/GenBank/DDBJ whole genome shotgun (WGS) entry which is preliminary data.</text>
</comment>
<protein>
    <submittedName>
        <fullName evidence="2">Uncharacterized protein</fullName>
    </submittedName>
</protein>